<evidence type="ECO:0000256" key="1">
    <source>
        <dbReference type="SAM" id="MobiDB-lite"/>
    </source>
</evidence>
<gene>
    <name evidence="3" type="ORF">FOZ63_026879</name>
</gene>
<dbReference type="EMBL" id="JABANO010034444">
    <property type="protein sequence ID" value="KAF4705145.1"/>
    <property type="molecule type" value="Genomic_DNA"/>
</dbReference>
<evidence type="ECO:0000259" key="2">
    <source>
        <dbReference type="Pfam" id="PF10551"/>
    </source>
</evidence>
<feature type="region of interest" description="Disordered" evidence="1">
    <location>
        <begin position="1"/>
        <end position="37"/>
    </location>
</feature>
<organism evidence="3 4">
    <name type="scientific">Perkinsus olseni</name>
    <name type="common">Perkinsus atlanticus</name>
    <dbReference type="NCBI Taxonomy" id="32597"/>
    <lineage>
        <taxon>Eukaryota</taxon>
        <taxon>Sar</taxon>
        <taxon>Alveolata</taxon>
        <taxon>Perkinsozoa</taxon>
        <taxon>Perkinsea</taxon>
        <taxon>Perkinsida</taxon>
        <taxon>Perkinsidae</taxon>
        <taxon>Perkinsus</taxon>
    </lineage>
</organism>
<dbReference type="Proteomes" id="UP000553632">
    <property type="component" value="Unassembled WGS sequence"/>
</dbReference>
<name>A0A7J6Q9U0_PEROL</name>
<feature type="compositionally biased region" description="Polar residues" evidence="1">
    <location>
        <begin position="51"/>
        <end position="73"/>
    </location>
</feature>
<feature type="region of interest" description="Disordered" evidence="1">
    <location>
        <begin position="97"/>
        <end position="142"/>
    </location>
</feature>
<feature type="domain" description="MULE transposase" evidence="2">
    <location>
        <begin position="360"/>
        <end position="456"/>
    </location>
</feature>
<dbReference type="AlphaFoldDB" id="A0A7J6Q9U0"/>
<dbReference type="Pfam" id="PF10551">
    <property type="entry name" value="MULE"/>
    <property type="match status" value="1"/>
</dbReference>
<sequence>APGTQGLPVHNMPTAPVPPTRTVTGTAPGTQGLPVYNMPTAPVPPTRTVAGMSSTGRNPPVHRTSTTPAGPFLTTNAISTERNLPVYGMAISSAPPLSRISQEPPDGEISATASGFPPELPGVTMKRSQSMTSQEPRRRSRGRAIEWLSAGTFEDECLARAWLEDSDNEYCKLRTNETKSGTKRYYYCKGCRRPQRQRRVAPGVSAEGSEQYPVQKMLHYDTFTTTVWAFNNGQGHCHQESDWGISRRYKILVDEQLSKGVFNKPQIIKSLEDLTGLTIELPKARQIESYIREFKKRQAGNSIRPTVHDLKKLVAEHSTIPSENDMDSAFVISSSFDDGIHITFSTRRLVALSRRSTMYAVDGTYKLMWQGFPLLVLAAVDEHNHTFPVALSIAEGERIVDYIKLFRSLDDVAPLLGLPTWSPPVILGDGAPCITGAIEAVFPNSERATCWYHAKQRMELILTSAKTPQEQLQAMLADICYLQLSLTPAMFQLGCKLYEEKYQSTNPTAVEDLKKRWFTGGNSCWFEGVSIRHPSTNNGLESANAKIKGAILREKLDVLVFGHTVAKKLMPMFSRDANPMYPQNYRKFESHTEIKVGKEDFAKASDWEQSDPPLCELNFPNSSLVLTVSTGVDKEYLNESNVNQFLGLVRGERMVETFDDLKDI</sequence>
<comment type="caution">
    <text evidence="3">The sequence shown here is derived from an EMBL/GenBank/DDBJ whole genome shotgun (WGS) entry which is preliminary data.</text>
</comment>
<keyword evidence="4" id="KW-1185">Reference proteome</keyword>
<feature type="compositionally biased region" description="Low complexity" evidence="1">
    <location>
        <begin position="20"/>
        <end position="30"/>
    </location>
</feature>
<accession>A0A7J6Q9U0</accession>
<feature type="non-terminal residue" evidence="3">
    <location>
        <position position="664"/>
    </location>
</feature>
<proteinExistence type="predicted"/>
<evidence type="ECO:0000313" key="4">
    <source>
        <dbReference type="Proteomes" id="UP000553632"/>
    </source>
</evidence>
<reference evidence="3 4" key="1">
    <citation type="submission" date="2020-04" db="EMBL/GenBank/DDBJ databases">
        <title>Perkinsus olseni comparative genomics.</title>
        <authorList>
            <person name="Bogema D.R."/>
        </authorList>
    </citation>
    <scope>NUCLEOTIDE SEQUENCE [LARGE SCALE GENOMIC DNA]</scope>
    <source>
        <strain evidence="3 4">ATCC PRA-207</strain>
    </source>
</reference>
<dbReference type="InterPro" id="IPR018289">
    <property type="entry name" value="MULE_transposase_dom"/>
</dbReference>
<feature type="region of interest" description="Disordered" evidence="1">
    <location>
        <begin position="50"/>
        <end position="73"/>
    </location>
</feature>
<evidence type="ECO:0000313" key="3">
    <source>
        <dbReference type="EMBL" id="KAF4705145.1"/>
    </source>
</evidence>
<protein>
    <recommendedName>
        <fullName evidence="2">MULE transposase domain-containing protein</fullName>
    </recommendedName>
</protein>
<feature type="non-terminal residue" evidence="3">
    <location>
        <position position="1"/>
    </location>
</feature>